<sequence>MGDASQLPWRFIADGVMGGVSTGRLDNQRDGDAMVARMTGHVSTANNGGFIQIRLPIDPPLPLGLEGVRLVVRGNDQRYFVHLRSRDVQSRTLFHRAAFDAETAWREVRLPFAGFTASRAGLPPTPTAPAISSVAVVAWGRDHEADVSVREIGFY</sequence>
<protein>
    <recommendedName>
        <fullName evidence="2">NADH:ubiquinone oxidoreductase intermediate-associated protein 30 domain-containing protein</fullName>
    </recommendedName>
</protein>
<evidence type="ECO:0000259" key="2">
    <source>
        <dbReference type="Pfam" id="PF08547"/>
    </source>
</evidence>
<accession>A0A841L8V0</accession>
<evidence type="ECO:0000313" key="3">
    <source>
        <dbReference type="EMBL" id="MBB6229067.1"/>
    </source>
</evidence>
<dbReference type="AlphaFoldDB" id="A0A841L8V0"/>
<dbReference type="InterPro" id="IPR039131">
    <property type="entry name" value="NDUFAF1"/>
</dbReference>
<proteinExistence type="inferred from homology"/>
<dbReference type="SUPFAM" id="SSF49785">
    <property type="entry name" value="Galactose-binding domain-like"/>
    <property type="match status" value="1"/>
</dbReference>
<evidence type="ECO:0000313" key="4">
    <source>
        <dbReference type="Proteomes" id="UP000538147"/>
    </source>
</evidence>
<comment type="similarity">
    <text evidence="1">Belongs to the CIA30 family.</text>
</comment>
<name>A0A841L8V0_9SPHN</name>
<reference evidence="3 4" key="1">
    <citation type="submission" date="2020-08" db="EMBL/GenBank/DDBJ databases">
        <title>Genomic Encyclopedia of Type Strains, Phase IV (KMG-IV): sequencing the most valuable type-strain genomes for metagenomic binning, comparative biology and taxonomic classification.</title>
        <authorList>
            <person name="Goeker M."/>
        </authorList>
    </citation>
    <scope>NUCLEOTIDE SEQUENCE [LARGE SCALE GENOMIC DNA]</scope>
    <source>
        <strain evidence="3 4">DSM 102189</strain>
    </source>
</reference>
<dbReference type="InterPro" id="IPR013857">
    <property type="entry name" value="NADH-UbQ_OxRdtase-assoc_prot30"/>
</dbReference>
<evidence type="ECO:0000256" key="1">
    <source>
        <dbReference type="ARBA" id="ARBA00007884"/>
    </source>
</evidence>
<feature type="domain" description="NADH:ubiquinone oxidoreductase intermediate-associated protein 30" evidence="2">
    <location>
        <begin position="7"/>
        <end position="123"/>
    </location>
</feature>
<dbReference type="PANTHER" id="PTHR13194:SF19">
    <property type="entry name" value="NAD(P)-BINDING ROSSMANN-FOLD SUPERFAMILY PROTEIN"/>
    <property type="match status" value="1"/>
</dbReference>
<dbReference type="Pfam" id="PF08547">
    <property type="entry name" value="CIA30"/>
    <property type="match status" value="1"/>
</dbReference>
<comment type="caution">
    <text evidence="3">The sequence shown here is derived from an EMBL/GenBank/DDBJ whole genome shotgun (WGS) entry which is preliminary data.</text>
</comment>
<organism evidence="3 4">
    <name type="scientific">Polymorphobacter multimanifer</name>
    <dbReference type="NCBI Taxonomy" id="1070431"/>
    <lineage>
        <taxon>Bacteria</taxon>
        <taxon>Pseudomonadati</taxon>
        <taxon>Pseudomonadota</taxon>
        <taxon>Alphaproteobacteria</taxon>
        <taxon>Sphingomonadales</taxon>
        <taxon>Sphingosinicellaceae</taxon>
        <taxon>Polymorphobacter</taxon>
    </lineage>
</organism>
<dbReference type="InterPro" id="IPR008979">
    <property type="entry name" value="Galactose-bd-like_sf"/>
</dbReference>
<keyword evidence="4" id="KW-1185">Reference proteome</keyword>
<dbReference type="PANTHER" id="PTHR13194">
    <property type="entry name" value="COMPLEX I INTERMEDIATE-ASSOCIATED PROTEIN 30"/>
    <property type="match status" value="1"/>
</dbReference>
<dbReference type="RefSeq" id="WP_184202469.1">
    <property type="nucleotide sequence ID" value="NZ_BMOX01000058.1"/>
</dbReference>
<dbReference type="EMBL" id="JACIIV010000031">
    <property type="protein sequence ID" value="MBB6229067.1"/>
    <property type="molecule type" value="Genomic_DNA"/>
</dbReference>
<gene>
    <name evidence="3" type="ORF">FHS79_003266</name>
</gene>
<dbReference type="Proteomes" id="UP000538147">
    <property type="component" value="Unassembled WGS sequence"/>
</dbReference>